<dbReference type="KEGG" id="phb:HYN04_09930"/>
<sequence length="62" mass="6871">MNTTTREPEKLAYSLAEAARVSSLGRSTLYRHIRAKRLELVRVGGRSLIPAAALHRLVRGEA</sequence>
<evidence type="ECO:0000313" key="3">
    <source>
        <dbReference type="Proteomes" id="UP000247763"/>
    </source>
</evidence>
<dbReference type="AlphaFoldDB" id="A0A2Z3HNR7"/>
<gene>
    <name evidence="2" type="ORF">HYN04_09930</name>
</gene>
<dbReference type="InterPro" id="IPR010093">
    <property type="entry name" value="SinI_DNA-bd"/>
</dbReference>
<dbReference type="NCBIfam" id="TIGR01764">
    <property type="entry name" value="excise"/>
    <property type="match status" value="1"/>
</dbReference>
<dbReference type="InterPro" id="IPR041657">
    <property type="entry name" value="HTH_17"/>
</dbReference>
<dbReference type="GO" id="GO:0003677">
    <property type="term" value="F:DNA binding"/>
    <property type="evidence" value="ECO:0007669"/>
    <property type="project" value="InterPro"/>
</dbReference>
<name>A0A2Z3HNR7_9CAUL</name>
<evidence type="ECO:0000313" key="2">
    <source>
        <dbReference type="EMBL" id="AWM78043.1"/>
    </source>
</evidence>
<dbReference type="OrthoDB" id="7226381at2"/>
<accession>A0A2Z3HNR7</accession>
<dbReference type="RefSeq" id="WP_110450610.1">
    <property type="nucleotide sequence ID" value="NZ_CP029479.1"/>
</dbReference>
<feature type="domain" description="Helix-turn-helix" evidence="1">
    <location>
        <begin position="13"/>
        <end position="59"/>
    </location>
</feature>
<proteinExistence type="predicted"/>
<evidence type="ECO:0000259" key="1">
    <source>
        <dbReference type="Pfam" id="PF12728"/>
    </source>
</evidence>
<organism evidence="2 3">
    <name type="scientific">Phenylobacterium parvum</name>
    <dbReference type="NCBI Taxonomy" id="2201350"/>
    <lineage>
        <taxon>Bacteria</taxon>
        <taxon>Pseudomonadati</taxon>
        <taxon>Pseudomonadota</taxon>
        <taxon>Alphaproteobacteria</taxon>
        <taxon>Caulobacterales</taxon>
        <taxon>Caulobacteraceae</taxon>
        <taxon>Phenylobacterium</taxon>
    </lineage>
</organism>
<keyword evidence="3" id="KW-1185">Reference proteome</keyword>
<dbReference type="Pfam" id="PF12728">
    <property type="entry name" value="HTH_17"/>
    <property type="match status" value="1"/>
</dbReference>
<protein>
    <submittedName>
        <fullName evidence="2">Excisionase</fullName>
    </submittedName>
</protein>
<dbReference type="EMBL" id="CP029479">
    <property type="protein sequence ID" value="AWM78043.1"/>
    <property type="molecule type" value="Genomic_DNA"/>
</dbReference>
<reference evidence="3" key="1">
    <citation type="submission" date="2018-05" db="EMBL/GenBank/DDBJ databases">
        <title>Genome sequencing of Phenylobacterium sp. HYN0004.</title>
        <authorList>
            <person name="Yi H."/>
            <person name="Baek C."/>
        </authorList>
    </citation>
    <scope>NUCLEOTIDE SEQUENCE [LARGE SCALE GENOMIC DNA]</scope>
    <source>
        <strain evidence="3">HYN0004</strain>
    </source>
</reference>
<dbReference type="Proteomes" id="UP000247763">
    <property type="component" value="Chromosome"/>
</dbReference>